<reference evidence="2" key="1">
    <citation type="submission" date="2020-02" db="EMBL/GenBank/DDBJ databases">
        <authorList>
            <person name="Meier V. D."/>
        </authorList>
    </citation>
    <scope>NUCLEOTIDE SEQUENCE</scope>
    <source>
        <strain evidence="2">AVDCRST_MAG26</strain>
    </source>
</reference>
<organism evidence="2">
    <name type="scientific">uncultured Chloroflexia bacterium</name>
    <dbReference type="NCBI Taxonomy" id="1672391"/>
    <lineage>
        <taxon>Bacteria</taxon>
        <taxon>Bacillati</taxon>
        <taxon>Chloroflexota</taxon>
        <taxon>Chloroflexia</taxon>
        <taxon>environmental samples</taxon>
    </lineage>
</organism>
<proteinExistence type="predicted"/>
<evidence type="ECO:0000313" key="2">
    <source>
        <dbReference type="EMBL" id="CAA9268547.1"/>
    </source>
</evidence>
<dbReference type="AlphaFoldDB" id="A0A6J4J2C5"/>
<dbReference type="EMBL" id="CADCTK010000627">
    <property type="protein sequence ID" value="CAA9268547.1"/>
    <property type="molecule type" value="Genomic_DNA"/>
</dbReference>
<protein>
    <submittedName>
        <fullName evidence="2">Uncharacterized protein</fullName>
    </submittedName>
</protein>
<gene>
    <name evidence="2" type="ORF">AVDCRST_MAG26-2698</name>
</gene>
<feature type="chain" id="PRO_5027079981" evidence="1">
    <location>
        <begin position="21"/>
        <end position="113"/>
    </location>
</feature>
<feature type="signal peptide" evidence="1">
    <location>
        <begin position="1"/>
        <end position="20"/>
    </location>
</feature>
<keyword evidence="1" id="KW-0732">Signal</keyword>
<name>A0A6J4J2C5_9CHLR</name>
<sequence>MSVRVPRWIFLIIRAGNATAVVGAGDCADDARAARAVLAHHAAGASAVGGWGGAGAQAAWFRKREATFADALALVRQQLWSSVKFTNSPVKSGVIPIPISVLHGLVDTLCYAA</sequence>
<accession>A0A6J4J2C5</accession>
<evidence type="ECO:0000256" key="1">
    <source>
        <dbReference type="SAM" id="SignalP"/>
    </source>
</evidence>